<name>A0A5J6GQE1_STRKN</name>
<dbReference type="Gene3D" id="1.10.630.10">
    <property type="entry name" value="Cytochrome P450"/>
    <property type="match status" value="1"/>
</dbReference>
<reference evidence="2 3" key="1">
    <citation type="submission" date="2017-09" db="EMBL/GenBank/DDBJ databases">
        <authorList>
            <person name="Lee N."/>
            <person name="Cho B.-K."/>
        </authorList>
    </citation>
    <scope>NUCLEOTIDE SEQUENCE [LARGE SCALE GENOMIC DNA]</scope>
    <source>
        <strain evidence="2 3">ATCC 12853</strain>
    </source>
</reference>
<dbReference type="InterPro" id="IPR002397">
    <property type="entry name" value="Cyt_P450_B"/>
</dbReference>
<dbReference type="GO" id="GO:0005506">
    <property type="term" value="F:iron ion binding"/>
    <property type="evidence" value="ECO:0007669"/>
    <property type="project" value="InterPro"/>
</dbReference>
<dbReference type="GO" id="GO:0016705">
    <property type="term" value="F:oxidoreductase activity, acting on paired donors, with incorporation or reduction of molecular oxygen"/>
    <property type="evidence" value="ECO:0007669"/>
    <property type="project" value="InterPro"/>
</dbReference>
<dbReference type="AlphaFoldDB" id="A0A5J6GQE1"/>
<dbReference type="InterPro" id="IPR036396">
    <property type="entry name" value="Cyt_P450_sf"/>
</dbReference>
<dbReference type="RefSeq" id="WP_055547689.1">
    <property type="nucleotide sequence ID" value="NZ_CP023699.1"/>
</dbReference>
<gene>
    <name evidence="2" type="ORF">CP970_39795</name>
</gene>
<dbReference type="EMBL" id="CP023699">
    <property type="protein sequence ID" value="QEU96265.1"/>
    <property type="molecule type" value="Genomic_DNA"/>
</dbReference>
<dbReference type="Proteomes" id="UP000325529">
    <property type="component" value="Chromosome"/>
</dbReference>
<comment type="similarity">
    <text evidence="1">Belongs to the cytochrome P450 family.</text>
</comment>
<sequence>MISTKTDSDLGPELMTLRGMQWIYGIKNDPYALLLRAESDEPHALGRQAREHGALMWSTAETWVTARYDTASALLSDPRLGVHYPRPEPGAGDEEAMAWQIPALHDVLPLGDVSLALDRASYRRLRGQAVAAVGTGRPAFAAELAKRSEGQLDLLDTDFDLMTDFAHPLAAHALADLLGVAVADRERFAGLCVDVAPALDATLCPPRLVTARELITAAREIGELLGAPASDRGADDERASRLLLAVAGVQLAANLTARTVSALLDHPEAWASVRDDAALAPAAVRETVRYAPPVRLQQLFAHEDVKVKGTTITAGRTVTVLVEAANRDPEAFTEPDRFDLGREAAAAPLTFVDDLYTGTLEPFATAVATAGVATLAARLPALRRAAPELRRLRAPVTGGVLRMPVTGTAG</sequence>
<dbReference type="OrthoDB" id="3687467at2"/>
<dbReference type="PRINTS" id="PR00359">
    <property type="entry name" value="BP450"/>
</dbReference>
<dbReference type="Pfam" id="PF00067">
    <property type="entry name" value="p450"/>
    <property type="match status" value="1"/>
</dbReference>
<dbReference type="GO" id="GO:0020037">
    <property type="term" value="F:heme binding"/>
    <property type="evidence" value="ECO:0007669"/>
    <property type="project" value="InterPro"/>
</dbReference>
<dbReference type="GO" id="GO:0004497">
    <property type="term" value="F:monooxygenase activity"/>
    <property type="evidence" value="ECO:0007669"/>
    <property type="project" value="InterPro"/>
</dbReference>
<accession>A0A5J6GQE1</accession>
<evidence type="ECO:0000313" key="3">
    <source>
        <dbReference type="Proteomes" id="UP000325529"/>
    </source>
</evidence>
<dbReference type="SUPFAM" id="SSF48264">
    <property type="entry name" value="Cytochrome P450"/>
    <property type="match status" value="1"/>
</dbReference>
<dbReference type="KEGG" id="ska:CP970_39795"/>
<evidence type="ECO:0000256" key="1">
    <source>
        <dbReference type="ARBA" id="ARBA00010617"/>
    </source>
</evidence>
<protein>
    <submittedName>
        <fullName evidence="2">P450-derived glycosyltransferase activator</fullName>
    </submittedName>
</protein>
<dbReference type="InterPro" id="IPR030958">
    <property type="entry name" value="P450-rel_GT_act"/>
</dbReference>
<proteinExistence type="inferred from homology"/>
<dbReference type="PANTHER" id="PTHR46696:SF1">
    <property type="entry name" value="CYTOCHROME P450 YJIB-RELATED"/>
    <property type="match status" value="1"/>
</dbReference>
<dbReference type="NCBIfam" id="TIGR04515">
    <property type="entry name" value="P450_rel_GT_act"/>
    <property type="match status" value="1"/>
</dbReference>
<dbReference type="InterPro" id="IPR001128">
    <property type="entry name" value="Cyt_P450"/>
</dbReference>
<organism evidence="2 3">
    <name type="scientific">Streptomyces kanamyceticus</name>
    <dbReference type="NCBI Taxonomy" id="1967"/>
    <lineage>
        <taxon>Bacteria</taxon>
        <taxon>Bacillati</taxon>
        <taxon>Actinomycetota</taxon>
        <taxon>Actinomycetes</taxon>
        <taxon>Kitasatosporales</taxon>
        <taxon>Streptomycetaceae</taxon>
        <taxon>Streptomyces</taxon>
    </lineage>
</organism>
<dbReference type="PANTHER" id="PTHR46696">
    <property type="entry name" value="P450, PUTATIVE (EUROFUNG)-RELATED"/>
    <property type="match status" value="1"/>
</dbReference>
<dbReference type="GO" id="GO:0016740">
    <property type="term" value="F:transferase activity"/>
    <property type="evidence" value="ECO:0007669"/>
    <property type="project" value="UniProtKB-KW"/>
</dbReference>
<keyword evidence="2" id="KW-0808">Transferase</keyword>
<evidence type="ECO:0000313" key="2">
    <source>
        <dbReference type="EMBL" id="QEU96265.1"/>
    </source>
</evidence>
<keyword evidence="3" id="KW-1185">Reference proteome</keyword>